<protein>
    <submittedName>
        <fullName evidence="2">Uncharacterized protein</fullName>
    </submittedName>
</protein>
<organism evidence="2 3">
    <name type="scientific">Rhodotorula mucilaginosa</name>
    <name type="common">Yeast</name>
    <name type="synonym">Rhodotorula rubra</name>
    <dbReference type="NCBI Taxonomy" id="5537"/>
    <lineage>
        <taxon>Eukaryota</taxon>
        <taxon>Fungi</taxon>
        <taxon>Dikarya</taxon>
        <taxon>Basidiomycota</taxon>
        <taxon>Pucciniomycotina</taxon>
        <taxon>Microbotryomycetes</taxon>
        <taxon>Sporidiobolales</taxon>
        <taxon>Sporidiobolaceae</taxon>
        <taxon>Rhodotorula</taxon>
    </lineage>
</organism>
<dbReference type="Proteomes" id="UP000777482">
    <property type="component" value="Unassembled WGS sequence"/>
</dbReference>
<evidence type="ECO:0000313" key="3">
    <source>
        <dbReference type="Proteomes" id="UP000777482"/>
    </source>
</evidence>
<name>A0A9P7B5I6_RHOMI</name>
<gene>
    <name evidence="2" type="ORF">C6P46_004437</name>
</gene>
<dbReference type="AlphaFoldDB" id="A0A9P7B5I6"/>
<feature type="region of interest" description="Disordered" evidence="1">
    <location>
        <begin position="1"/>
        <end position="73"/>
    </location>
</feature>
<comment type="caution">
    <text evidence="2">The sequence shown here is derived from an EMBL/GenBank/DDBJ whole genome shotgun (WGS) entry which is preliminary data.</text>
</comment>
<feature type="compositionally biased region" description="Polar residues" evidence="1">
    <location>
        <begin position="97"/>
        <end position="121"/>
    </location>
</feature>
<evidence type="ECO:0000256" key="1">
    <source>
        <dbReference type="SAM" id="MobiDB-lite"/>
    </source>
</evidence>
<evidence type="ECO:0000313" key="2">
    <source>
        <dbReference type="EMBL" id="KAG0660753.1"/>
    </source>
</evidence>
<feature type="region of interest" description="Disordered" evidence="1">
    <location>
        <begin position="211"/>
        <end position="231"/>
    </location>
</feature>
<proteinExistence type="predicted"/>
<sequence length="258" mass="27327">MRSPFRCFGSQGYEATLPRNSTPSKQPRYSTDALPPLQASHPNKRGRASLQDPTSGALNLDRTEEEALPDVGKLRVVGGELQAPLRRQSAEIAPQAPFNQQAQKRLSLPSPDQETSASSNKHLLAVPAGHGNSPVKVKRKAPPPVTASVIRSAAGKEVVARTGPVPSRFLSGDTKDIGTGGTGSARARLKDLFSPSELNALSAASNGLRASTLKMREDDASGEGTYETDTSKAFKGALRDIEEALKREVSEGSFGATQ</sequence>
<accession>A0A9P7B5I6</accession>
<feature type="region of interest" description="Disordered" evidence="1">
    <location>
        <begin position="87"/>
        <end position="183"/>
    </location>
</feature>
<reference evidence="2 3" key="1">
    <citation type="submission" date="2020-11" db="EMBL/GenBank/DDBJ databases">
        <title>Kefir isolates.</title>
        <authorList>
            <person name="Marcisauskas S."/>
            <person name="Kim Y."/>
            <person name="Blasche S."/>
        </authorList>
    </citation>
    <scope>NUCLEOTIDE SEQUENCE [LARGE SCALE GENOMIC DNA]</scope>
    <source>
        <strain evidence="2 3">KR</strain>
    </source>
</reference>
<keyword evidence="3" id="KW-1185">Reference proteome</keyword>
<dbReference type="EMBL" id="PUHQ01000041">
    <property type="protein sequence ID" value="KAG0660753.1"/>
    <property type="molecule type" value="Genomic_DNA"/>
</dbReference>
<dbReference type="OrthoDB" id="2525492at2759"/>
<feature type="compositionally biased region" description="Polar residues" evidence="1">
    <location>
        <begin position="18"/>
        <end position="29"/>
    </location>
</feature>